<feature type="domain" description="G protein gamma" evidence="2">
    <location>
        <begin position="20"/>
        <end position="61"/>
    </location>
</feature>
<evidence type="ECO:0000259" key="2">
    <source>
        <dbReference type="PROSITE" id="PS50058"/>
    </source>
</evidence>
<dbReference type="AlphaFoldDB" id="A0A452TCE2"/>
<accession>A0A452TCE2</accession>
<dbReference type="Ensembl" id="ENSUMAT00000006759.1">
    <property type="protein sequence ID" value="ENSUMAP00000005616.1"/>
    <property type="gene ID" value="ENSUMAG00000004425.1"/>
</dbReference>
<name>A0A452TCE2_URSMA</name>
<proteinExistence type="predicted"/>
<dbReference type="InterPro" id="IPR015898">
    <property type="entry name" value="G-protein_gamma-like_dom"/>
</dbReference>
<evidence type="ECO:0000256" key="1">
    <source>
        <dbReference type="SAM" id="MobiDB-lite"/>
    </source>
</evidence>
<feature type="region of interest" description="Disordered" evidence="1">
    <location>
        <begin position="40"/>
        <end position="61"/>
    </location>
</feature>
<reference evidence="3" key="1">
    <citation type="submission" date="2019-03" db="UniProtKB">
        <authorList>
            <consortium name="Ensembl"/>
        </authorList>
    </citation>
    <scope>IDENTIFICATION</scope>
</reference>
<sequence>FAVVCILPTPGISFLVSFAEVCQAAADRKQFCLQSAQDSPLLTGVSPRTNPLRPQKGCSFL</sequence>
<dbReference type="OMA" id="DRKQFCL"/>
<dbReference type="Gene3D" id="4.10.260.10">
    <property type="entry name" value="Transducin (heterotrimeric G protein), gamma chain"/>
    <property type="match status" value="1"/>
</dbReference>
<dbReference type="SUPFAM" id="SSF48670">
    <property type="entry name" value="Transducin (heterotrimeric G protein), gamma chain"/>
    <property type="match status" value="1"/>
</dbReference>
<dbReference type="PROSITE" id="PS50058">
    <property type="entry name" value="G_PROTEIN_GAMMA"/>
    <property type="match status" value="1"/>
</dbReference>
<organism evidence="3">
    <name type="scientific">Ursus maritimus</name>
    <name type="common">Polar bear</name>
    <name type="synonym">Thalarctos maritimus</name>
    <dbReference type="NCBI Taxonomy" id="29073"/>
    <lineage>
        <taxon>Eukaryota</taxon>
        <taxon>Metazoa</taxon>
        <taxon>Chordata</taxon>
        <taxon>Craniata</taxon>
        <taxon>Vertebrata</taxon>
        <taxon>Euteleostomi</taxon>
        <taxon>Mammalia</taxon>
        <taxon>Eutheria</taxon>
        <taxon>Laurasiatheria</taxon>
        <taxon>Carnivora</taxon>
        <taxon>Caniformia</taxon>
        <taxon>Ursidae</taxon>
        <taxon>Ursus</taxon>
    </lineage>
</organism>
<evidence type="ECO:0000313" key="3">
    <source>
        <dbReference type="Ensembl" id="ENSUMAP00000005616"/>
    </source>
</evidence>
<dbReference type="GeneTree" id="ENSGT00940000165410"/>
<dbReference type="GO" id="GO:0007186">
    <property type="term" value="P:G protein-coupled receptor signaling pathway"/>
    <property type="evidence" value="ECO:0007669"/>
    <property type="project" value="InterPro"/>
</dbReference>
<dbReference type="InterPro" id="IPR036284">
    <property type="entry name" value="GGL_sf"/>
</dbReference>
<protein>
    <recommendedName>
        <fullName evidence="2">G protein gamma domain-containing protein</fullName>
    </recommendedName>
</protein>